<keyword evidence="2" id="KW-1133">Transmembrane helix</keyword>
<proteinExistence type="predicted"/>
<sequence length="183" mass="19377">MSLVMCPHNKRANGTKARKTEQTMGSDMFFLLRTAFWLTLVLVLIPLGSDQEDTSTENIDPVSAFLAAQATMSDIGGFCGRNPQACETGGDALTAIGSRARDGARIVYEFLDTQIAEKSGSEQLVTGSTPVPSAGTTSGQPSGQEPQVFAGTPSWQPVFDNVSSKEAVLGPVPRPKPRSGQKT</sequence>
<feature type="region of interest" description="Disordered" evidence="1">
    <location>
        <begin position="121"/>
        <end position="156"/>
    </location>
</feature>
<evidence type="ECO:0000313" key="4">
    <source>
        <dbReference type="Proteomes" id="UP000048926"/>
    </source>
</evidence>
<evidence type="ECO:0000313" key="3">
    <source>
        <dbReference type="EMBL" id="CTQ42842.1"/>
    </source>
</evidence>
<dbReference type="RefSeq" id="WP_081713271.1">
    <property type="nucleotide sequence ID" value="NZ_CP045631.1"/>
</dbReference>
<keyword evidence="4" id="KW-1185">Reference proteome</keyword>
<dbReference type="Pfam" id="PF17264">
    <property type="entry name" value="DUF5330"/>
    <property type="match status" value="1"/>
</dbReference>
<feature type="compositionally biased region" description="Polar residues" evidence="1">
    <location>
        <begin position="121"/>
        <end position="145"/>
    </location>
</feature>
<dbReference type="Proteomes" id="UP000048926">
    <property type="component" value="Unassembled WGS sequence"/>
</dbReference>
<reference evidence="4" key="1">
    <citation type="submission" date="2015-07" db="EMBL/GenBank/DDBJ databases">
        <authorList>
            <person name="Rodrigo-Torres Lidia"/>
            <person name="Arahal R.David."/>
        </authorList>
    </citation>
    <scope>NUCLEOTIDE SEQUENCE [LARGE SCALE GENOMIC DNA]</scope>
    <source>
        <strain evidence="4">CECT 4801</strain>
    </source>
</reference>
<evidence type="ECO:0000256" key="1">
    <source>
        <dbReference type="SAM" id="MobiDB-lite"/>
    </source>
</evidence>
<feature type="region of interest" description="Disordered" evidence="1">
    <location>
        <begin position="164"/>
        <end position="183"/>
    </location>
</feature>
<dbReference type="OrthoDB" id="7923950at2"/>
<evidence type="ECO:0008006" key="5">
    <source>
        <dbReference type="Google" id="ProtNLM"/>
    </source>
</evidence>
<dbReference type="STRING" id="187304.B0E33_23805"/>
<protein>
    <recommendedName>
        <fullName evidence="5">DUF5330 domain-containing protein</fullName>
    </recommendedName>
</protein>
<dbReference type="InterPro" id="IPR035220">
    <property type="entry name" value="DUF5330"/>
</dbReference>
<gene>
    <name evidence="3" type="ORF">LAL4801_01279</name>
</gene>
<name>A0A0M6XZV9_9HYPH</name>
<keyword evidence="2" id="KW-0812">Transmembrane</keyword>
<dbReference type="EMBL" id="CXST01000001">
    <property type="protein sequence ID" value="CTQ42842.1"/>
    <property type="molecule type" value="Genomic_DNA"/>
</dbReference>
<organism evidence="3 4">
    <name type="scientific">Roseibium aggregatum</name>
    <dbReference type="NCBI Taxonomy" id="187304"/>
    <lineage>
        <taxon>Bacteria</taxon>
        <taxon>Pseudomonadati</taxon>
        <taxon>Pseudomonadota</taxon>
        <taxon>Alphaproteobacteria</taxon>
        <taxon>Hyphomicrobiales</taxon>
        <taxon>Stappiaceae</taxon>
        <taxon>Roseibium</taxon>
    </lineage>
</organism>
<accession>A0A0M6XZV9</accession>
<evidence type="ECO:0000256" key="2">
    <source>
        <dbReference type="SAM" id="Phobius"/>
    </source>
</evidence>
<feature type="transmembrane region" description="Helical" evidence="2">
    <location>
        <begin position="28"/>
        <end position="48"/>
    </location>
</feature>
<keyword evidence="2" id="KW-0472">Membrane</keyword>
<dbReference type="AlphaFoldDB" id="A0A0M6XZV9"/>